<dbReference type="FunFam" id="3.10.150.10:FF:000006">
    <property type="entry name" value="Proliferating cell nuclear antigen"/>
    <property type="match status" value="1"/>
</dbReference>
<dbReference type="GO" id="GO:0070987">
    <property type="term" value="P:error-free translesion synthesis"/>
    <property type="evidence" value="ECO:0007669"/>
    <property type="project" value="UniProtKB-ARBA"/>
</dbReference>
<evidence type="ECO:0000259" key="10">
    <source>
        <dbReference type="Pfam" id="PF00705"/>
    </source>
</evidence>
<protein>
    <recommendedName>
        <fullName evidence="7">DNA sliding clamp PCNA</fullName>
    </recommendedName>
</protein>
<gene>
    <name evidence="12" type="ORF">PILCRDRAFT_824751</name>
</gene>
<feature type="domain" description="Proliferating cell nuclear antigen PCNA N-terminal" evidence="10">
    <location>
        <begin position="1"/>
        <end position="124"/>
    </location>
</feature>
<dbReference type="GO" id="GO:0006298">
    <property type="term" value="P:mismatch repair"/>
    <property type="evidence" value="ECO:0007669"/>
    <property type="project" value="TreeGrafter"/>
</dbReference>
<dbReference type="PROSITE" id="PS01251">
    <property type="entry name" value="PCNA_1"/>
    <property type="match status" value="1"/>
</dbReference>
<dbReference type="EMBL" id="KN833019">
    <property type="protein sequence ID" value="KIM78035.1"/>
    <property type="molecule type" value="Genomic_DNA"/>
</dbReference>
<keyword evidence="13" id="KW-1185">Reference proteome</keyword>
<feature type="compositionally biased region" description="Acidic residues" evidence="9">
    <location>
        <begin position="239"/>
        <end position="253"/>
    </location>
</feature>
<dbReference type="HOGENOM" id="CLU_043978_0_0_1"/>
<dbReference type="GO" id="GO:0003677">
    <property type="term" value="F:DNA binding"/>
    <property type="evidence" value="ECO:0007669"/>
    <property type="project" value="UniProtKB-KW"/>
</dbReference>
<dbReference type="InterPro" id="IPR022649">
    <property type="entry name" value="Pr_cel_nuc_antig_C"/>
</dbReference>
<dbReference type="InterPro" id="IPR022648">
    <property type="entry name" value="Pr_cel_nuc_antig_N"/>
</dbReference>
<dbReference type="GO" id="GO:0006272">
    <property type="term" value="P:leading strand elongation"/>
    <property type="evidence" value="ECO:0007669"/>
    <property type="project" value="TreeGrafter"/>
</dbReference>
<dbReference type="OrthoDB" id="534348at2759"/>
<evidence type="ECO:0000313" key="13">
    <source>
        <dbReference type="Proteomes" id="UP000054166"/>
    </source>
</evidence>
<dbReference type="FunFam" id="3.10.150.10:FF:000008">
    <property type="entry name" value="Proliferating cell nuclear antigen"/>
    <property type="match status" value="1"/>
</dbReference>
<evidence type="ECO:0000256" key="7">
    <source>
        <dbReference type="RuleBase" id="RU000641"/>
    </source>
</evidence>
<evidence type="ECO:0000256" key="4">
    <source>
        <dbReference type="ARBA" id="ARBA00023125"/>
    </source>
</evidence>
<dbReference type="InterPro" id="IPR046938">
    <property type="entry name" value="DNA_clamp_sf"/>
</dbReference>
<dbReference type="SUPFAM" id="SSF55979">
    <property type="entry name" value="DNA clamp"/>
    <property type="match status" value="2"/>
</dbReference>
<proteinExistence type="inferred from homology"/>
<evidence type="ECO:0000256" key="2">
    <source>
        <dbReference type="ARBA" id="ARBA00010462"/>
    </source>
</evidence>
<dbReference type="GO" id="GO:0030337">
    <property type="term" value="F:DNA polymerase processivity factor activity"/>
    <property type="evidence" value="ECO:0007669"/>
    <property type="project" value="InterPro"/>
</dbReference>
<feature type="domain" description="Proliferating cell nuclear antigen PCNA C-terminal" evidence="11">
    <location>
        <begin position="127"/>
        <end position="191"/>
    </location>
</feature>
<dbReference type="InterPro" id="IPR022659">
    <property type="entry name" value="Pr_cel_nuc_antig_CS"/>
</dbReference>
<dbReference type="InterPro" id="IPR000730">
    <property type="entry name" value="Pr_cel_nuc_antig"/>
</dbReference>
<feature type="compositionally biased region" description="Acidic residues" evidence="9">
    <location>
        <begin position="207"/>
        <end position="224"/>
    </location>
</feature>
<evidence type="ECO:0000256" key="1">
    <source>
        <dbReference type="ARBA" id="ARBA00004123"/>
    </source>
</evidence>
<evidence type="ECO:0000256" key="6">
    <source>
        <dbReference type="ARBA" id="ARBA00054163"/>
    </source>
</evidence>
<dbReference type="Gene3D" id="3.10.150.10">
    <property type="entry name" value="DNA Polymerase III, subunit A, domain 2"/>
    <property type="match status" value="3"/>
</dbReference>
<comment type="subcellular location">
    <subcellularLocation>
        <location evidence="1 7">Nucleus</location>
    </subcellularLocation>
</comment>
<name>A0A0C3EZR8_PILCF</name>
<dbReference type="Pfam" id="PF00705">
    <property type="entry name" value="PCNA_N"/>
    <property type="match status" value="1"/>
</dbReference>
<evidence type="ECO:0000256" key="5">
    <source>
        <dbReference type="ARBA" id="ARBA00023242"/>
    </source>
</evidence>
<evidence type="ECO:0000256" key="9">
    <source>
        <dbReference type="SAM" id="MobiDB-lite"/>
    </source>
</evidence>
<dbReference type="GO" id="GO:0043626">
    <property type="term" value="C:PCNA complex"/>
    <property type="evidence" value="ECO:0007669"/>
    <property type="project" value="UniProtKB-ARBA"/>
</dbReference>
<dbReference type="AlphaFoldDB" id="A0A0C3EZR8"/>
<dbReference type="Proteomes" id="UP000054166">
    <property type="component" value="Unassembled WGS sequence"/>
</dbReference>
<dbReference type="STRING" id="765440.A0A0C3EZR8"/>
<dbReference type="Pfam" id="PF02747">
    <property type="entry name" value="PCNA_C"/>
    <property type="match status" value="2"/>
</dbReference>
<evidence type="ECO:0000313" key="12">
    <source>
        <dbReference type="EMBL" id="KIM78035.1"/>
    </source>
</evidence>
<dbReference type="PROSITE" id="PS00293">
    <property type="entry name" value="PCNA_2"/>
    <property type="match status" value="1"/>
</dbReference>
<feature type="compositionally biased region" description="Basic residues" evidence="9">
    <location>
        <begin position="276"/>
        <end position="295"/>
    </location>
</feature>
<dbReference type="FunCoup" id="A0A0C3EZR8">
    <property type="interactions" value="714"/>
</dbReference>
<reference evidence="13" key="2">
    <citation type="submission" date="2015-01" db="EMBL/GenBank/DDBJ databases">
        <title>Evolutionary Origins and Diversification of the Mycorrhizal Mutualists.</title>
        <authorList>
            <consortium name="DOE Joint Genome Institute"/>
            <consortium name="Mycorrhizal Genomics Consortium"/>
            <person name="Kohler A."/>
            <person name="Kuo A."/>
            <person name="Nagy L.G."/>
            <person name="Floudas D."/>
            <person name="Copeland A."/>
            <person name="Barry K.W."/>
            <person name="Cichocki N."/>
            <person name="Veneault-Fourrey C."/>
            <person name="LaButti K."/>
            <person name="Lindquist E.A."/>
            <person name="Lipzen A."/>
            <person name="Lundell T."/>
            <person name="Morin E."/>
            <person name="Murat C."/>
            <person name="Riley R."/>
            <person name="Ohm R."/>
            <person name="Sun H."/>
            <person name="Tunlid A."/>
            <person name="Henrissat B."/>
            <person name="Grigoriev I.V."/>
            <person name="Hibbett D.S."/>
            <person name="Martin F."/>
        </authorList>
    </citation>
    <scope>NUCLEOTIDE SEQUENCE [LARGE SCALE GENOMIC DNA]</scope>
    <source>
        <strain evidence="13">F 1598</strain>
    </source>
</reference>
<dbReference type="GO" id="GO:0006273">
    <property type="term" value="P:lagging strand elongation"/>
    <property type="evidence" value="ECO:0007669"/>
    <property type="project" value="UniProtKB-ARBA"/>
</dbReference>
<reference evidence="12 13" key="1">
    <citation type="submission" date="2014-04" db="EMBL/GenBank/DDBJ databases">
        <authorList>
            <consortium name="DOE Joint Genome Institute"/>
            <person name="Kuo A."/>
            <person name="Tarkka M."/>
            <person name="Buscot F."/>
            <person name="Kohler A."/>
            <person name="Nagy L.G."/>
            <person name="Floudas D."/>
            <person name="Copeland A."/>
            <person name="Barry K.W."/>
            <person name="Cichocki N."/>
            <person name="Veneault-Fourrey C."/>
            <person name="LaButti K."/>
            <person name="Lindquist E.A."/>
            <person name="Lipzen A."/>
            <person name="Lundell T."/>
            <person name="Morin E."/>
            <person name="Murat C."/>
            <person name="Sun H."/>
            <person name="Tunlid A."/>
            <person name="Henrissat B."/>
            <person name="Grigoriev I.V."/>
            <person name="Hibbett D.S."/>
            <person name="Martin F."/>
            <person name="Nordberg H.P."/>
            <person name="Cantor M.N."/>
            <person name="Hua S.X."/>
        </authorList>
    </citation>
    <scope>NUCLEOTIDE SEQUENCE [LARGE SCALE GENOMIC DNA]</scope>
    <source>
        <strain evidence="12 13">F 1598</strain>
    </source>
</reference>
<dbReference type="PRINTS" id="PR00339">
    <property type="entry name" value="PCNACYCLIN"/>
</dbReference>
<evidence type="ECO:0000256" key="3">
    <source>
        <dbReference type="ARBA" id="ARBA00022705"/>
    </source>
</evidence>
<sequence length="369" mass="40722">MLEAKLDQAALLKRLLDAIKELVTDANFECNEEGINLQAMDNSHVALVSVKLDAIGFRKYRCDRPMPLGVNLGSLTKVLKCAKDDDMVTIKAGDDADVLNLTYEAKNSDRIAEYDMKLMDIDSDTLGIPDTDYDARVSMPASEFARIVKDLASLGESVRIEVSKEGVRFASDGEGANGSVLLKQTDAARRKYARIAREEGEGVSKAEDDEEEQEAEGDEEDAEEGGSKKKKKKVKSEDVEMNGDAEEDEDGEEEFKPKSDDEGEDEQEDDEDSSNKKKRKKAPSSKTAKPTKKSKKSSDEGDSDGGVSIEMNQHVTLTFSLKYLVNFAKSSSLSDDVQLMMSNDVPLLVSYKFGQGFIRYYLAPKIGDE</sequence>
<dbReference type="NCBIfam" id="TIGR00590">
    <property type="entry name" value="pcna"/>
    <property type="match status" value="1"/>
</dbReference>
<comment type="function">
    <text evidence="6">This protein is an auxiliary protein of DNA polymerase delta and is involved in the control of eukaryotic DNA replication by increasing the polymerase's processibility during elongation of the leading strand. Involved in DNA repair.</text>
</comment>
<keyword evidence="5 7" id="KW-0539">Nucleus</keyword>
<dbReference type="PANTHER" id="PTHR11352">
    <property type="entry name" value="PROLIFERATING CELL NUCLEAR ANTIGEN"/>
    <property type="match status" value="1"/>
</dbReference>
<feature type="compositionally biased region" description="Acidic residues" evidence="9">
    <location>
        <begin position="261"/>
        <end position="272"/>
    </location>
</feature>
<dbReference type="HAMAP" id="MF_00317">
    <property type="entry name" value="DNApol_clamp_arch"/>
    <property type="match status" value="1"/>
</dbReference>
<dbReference type="GO" id="GO:0006275">
    <property type="term" value="P:regulation of DNA replication"/>
    <property type="evidence" value="ECO:0007669"/>
    <property type="project" value="InterPro"/>
</dbReference>
<organism evidence="12 13">
    <name type="scientific">Piloderma croceum (strain F 1598)</name>
    <dbReference type="NCBI Taxonomy" id="765440"/>
    <lineage>
        <taxon>Eukaryota</taxon>
        <taxon>Fungi</taxon>
        <taxon>Dikarya</taxon>
        <taxon>Basidiomycota</taxon>
        <taxon>Agaricomycotina</taxon>
        <taxon>Agaricomycetes</taxon>
        <taxon>Agaricomycetidae</taxon>
        <taxon>Atheliales</taxon>
        <taxon>Atheliaceae</taxon>
        <taxon>Piloderma</taxon>
    </lineage>
</organism>
<feature type="domain" description="Proliferating cell nuclear antigen PCNA C-terminal" evidence="11">
    <location>
        <begin position="295"/>
        <end position="365"/>
    </location>
</feature>
<keyword evidence="4 8" id="KW-0238">DNA-binding</keyword>
<evidence type="ECO:0000259" key="11">
    <source>
        <dbReference type="Pfam" id="PF02747"/>
    </source>
</evidence>
<dbReference type="PANTHER" id="PTHR11352:SF0">
    <property type="entry name" value="PROLIFERATING CELL NUCLEAR ANTIGEN"/>
    <property type="match status" value="1"/>
</dbReference>
<accession>A0A0C3EZR8</accession>
<dbReference type="CDD" id="cd00577">
    <property type="entry name" value="PCNA"/>
    <property type="match status" value="1"/>
</dbReference>
<keyword evidence="3 8" id="KW-0235">DNA replication</keyword>
<comment type="function">
    <text evidence="7">This protein is an auxiliary protein of DNA polymerase delta and is involved in the control of eukaryotic DNA replication by increasing the polymerase's processivity during elongation of the leading strand.</text>
</comment>
<dbReference type="InParanoid" id="A0A0C3EZR8"/>
<comment type="similarity">
    <text evidence="2 8">Belongs to the PCNA family.</text>
</comment>
<evidence type="ECO:0000256" key="8">
    <source>
        <dbReference type="RuleBase" id="RU003671"/>
    </source>
</evidence>
<feature type="region of interest" description="Disordered" evidence="9">
    <location>
        <begin position="198"/>
        <end position="307"/>
    </location>
</feature>